<evidence type="ECO:0000313" key="3">
    <source>
        <dbReference type="Proteomes" id="UP000823388"/>
    </source>
</evidence>
<feature type="compositionally biased region" description="Low complexity" evidence="1">
    <location>
        <begin position="150"/>
        <end position="165"/>
    </location>
</feature>
<name>A0A8T0XDX8_PANVG</name>
<accession>A0A8T0XDX8</accession>
<dbReference type="Proteomes" id="UP000823388">
    <property type="component" value="Chromosome 1K"/>
</dbReference>
<protein>
    <submittedName>
        <fullName evidence="2">Uncharacterized protein</fullName>
    </submittedName>
</protein>
<feature type="compositionally biased region" description="Acidic residues" evidence="1">
    <location>
        <begin position="92"/>
        <end position="102"/>
    </location>
</feature>
<dbReference type="PANTHER" id="PTHR37614">
    <property type="entry name" value="OS02G0121400 PROTEIN"/>
    <property type="match status" value="1"/>
</dbReference>
<dbReference type="EMBL" id="CM029037">
    <property type="protein sequence ID" value="KAG2655584.1"/>
    <property type="molecule type" value="Genomic_DNA"/>
</dbReference>
<comment type="caution">
    <text evidence="2">The sequence shown here is derived from an EMBL/GenBank/DDBJ whole genome shotgun (WGS) entry which is preliminary data.</text>
</comment>
<evidence type="ECO:0000256" key="1">
    <source>
        <dbReference type="SAM" id="MobiDB-lite"/>
    </source>
</evidence>
<dbReference type="PANTHER" id="PTHR37614:SF2">
    <property type="entry name" value="OS02G0121400 PROTEIN"/>
    <property type="match status" value="1"/>
</dbReference>
<sequence>MAAATEEEFTDAELEVATILCGLKKTLRARDRRRAQRLLAAPELPSWGRRRPRSMPEEKPAAPAPVLLPASGVAERDGAASPDTPLAYPESGGDDAPMEEEEDAKKPTSHDQWVQEQHGVVASLSQENAHLLTVKREEEEQEQARKRPRVAAQAPGAADPRAAAALGLDLNEPARAAEEDEQARAQAQAQAAAAAAFEYYRFVQRRAAMEKAAVSAGARRRRLEILRAKVACPLVSSRPRRAG</sequence>
<dbReference type="AlphaFoldDB" id="A0A8T0XDX8"/>
<feature type="compositionally biased region" description="Basic and acidic residues" evidence="1">
    <location>
        <begin position="134"/>
        <end position="145"/>
    </location>
</feature>
<reference evidence="2" key="1">
    <citation type="submission" date="2020-05" db="EMBL/GenBank/DDBJ databases">
        <title>WGS assembly of Panicum virgatum.</title>
        <authorList>
            <person name="Lovell J.T."/>
            <person name="Jenkins J."/>
            <person name="Shu S."/>
            <person name="Juenger T.E."/>
            <person name="Schmutz J."/>
        </authorList>
    </citation>
    <scope>NUCLEOTIDE SEQUENCE</scope>
    <source>
        <strain evidence="2">AP13</strain>
    </source>
</reference>
<proteinExistence type="predicted"/>
<feature type="region of interest" description="Disordered" evidence="1">
    <location>
        <begin position="37"/>
        <end position="189"/>
    </location>
</feature>
<organism evidence="2 3">
    <name type="scientific">Panicum virgatum</name>
    <name type="common">Blackwell switchgrass</name>
    <dbReference type="NCBI Taxonomy" id="38727"/>
    <lineage>
        <taxon>Eukaryota</taxon>
        <taxon>Viridiplantae</taxon>
        <taxon>Streptophyta</taxon>
        <taxon>Embryophyta</taxon>
        <taxon>Tracheophyta</taxon>
        <taxon>Spermatophyta</taxon>
        <taxon>Magnoliopsida</taxon>
        <taxon>Liliopsida</taxon>
        <taxon>Poales</taxon>
        <taxon>Poaceae</taxon>
        <taxon>PACMAD clade</taxon>
        <taxon>Panicoideae</taxon>
        <taxon>Panicodae</taxon>
        <taxon>Paniceae</taxon>
        <taxon>Panicinae</taxon>
        <taxon>Panicum</taxon>
        <taxon>Panicum sect. Hiantes</taxon>
    </lineage>
</organism>
<keyword evidence="3" id="KW-1185">Reference proteome</keyword>
<evidence type="ECO:0000313" key="2">
    <source>
        <dbReference type="EMBL" id="KAG2655584.1"/>
    </source>
</evidence>
<gene>
    <name evidence="2" type="ORF">PVAP13_1KG013500</name>
</gene>